<accession>A0AA96ZTY2</accession>
<dbReference type="Proteomes" id="UP001303587">
    <property type="component" value="Chromosome"/>
</dbReference>
<proteinExistence type="predicted"/>
<evidence type="ECO:0000313" key="2">
    <source>
        <dbReference type="Proteomes" id="UP001303587"/>
    </source>
</evidence>
<keyword evidence="2" id="KW-1185">Reference proteome</keyword>
<reference evidence="1 2" key="1">
    <citation type="submission" date="2023-07" db="EMBL/GenBank/DDBJ databases">
        <title>Closed genoem sequence of Methanosarcinaceae archaeon Ac7.</title>
        <authorList>
            <person name="Poehlein A."/>
            <person name="Protasov E."/>
            <person name="Platt K."/>
            <person name="Reeh H."/>
            <person name="Daniel R."/>
            <person name="Brune A."/>
        </authorList>
    </citation>
    <scope>NUCLEOTIDE SEQUENCE [LARGE SCALE GENOMIC DNA]</scope>
    <source>
        <strain evidence="1 2">Ac7</strain>
    </source>
</reference>
<protein>
    <recommendedName>
        <fullName evidence="3">DNA polymerase subunit beta</fullName>
    </recommendedName>
</protein>
<dbReference type="EMBL" id="CP131060">
    <property type="protein sequence ID" value="WNY25009.1"/>
    <property type="molecule type" value="Genomic_DNA"/>
</dbReference>
<dbReference type="AlphaFoldDB" id="A0AA96ZTY2"/>
<dbReference type="GeneID" id="89229659"/>
<gene>
    <name evidence="1" type="ORF">MsAc7_05410</name>
</gene>
<dbReference type="RefSeq" id="WP_338103062.1">
    <property type="nucleotide sequence ID" value="NZ_CP131060.1"/>
</dbReference>
<organism evidence="1 2">
    <name type="scientific">Methanolapillus millepedarum</name>
    <dbReference type="NCBI Taxonomy" id="3028296"/>
    <lineage>
        <taxon>Archaea</taxon>
        <taxon>Methanobacteriati</taxon>
        <taxon>Methanobacteriota</taxon>
        <taxon>Stenosarchaea group</taxon>
        <taxon>Methanomicrobia</taxon>
        <taxon>Methanosarcinales</taxon>
        <taxon>Methanosarcinaceae</taxon>
        <taxon>Methanolapillus</taxon>
    </lineage>
</organism>
<evidence type="ECO:0000313" key="1">
    <source>
        <dbReference type="EMBL" id="WNY25009.1"/>
    </source>
</evidence>
<evidence type="ECO:0008006" key="3">
    <source>
        <dbReference type="Google" id="ProtNLM"/>
    </source>
</evidence>
<sequence>MTSNESVQFDPVLRDFFITRNGFIFSVPDYFHPAAGIRSILRYVPDPSGDRIFRKTNIRYRKAGFEESFEIVRQQHPEWVFDVIVVPGDEIKQILKPNDAVVDILSGKIQNPAALFLIRRMEKFIPVSSMGISGSILAGLDNDNSDIDFLVYGTDWENARTALNQMKKSKTNQTGEPPITELDDDMWRTVYEKRKSPLSFDDFFAHEIRKGNRGMIHMPDKNVYFDLLFARSPEQIGKAPERGTDTEKIEIEAVVTNADFAFDSPAVYEINHPEISEIFSYTHTYAGQALAGEKIRARGMVEVIGNKKRLVIGTKREIEDEWMVSLSLLEKCGNGF</sequence>
<name>A0AA96ZTY2_9EURY</name>